<organism evidence="1 2">
    <name type="scientific">Evansella alkalicola</name>
    <dbReference type="NCBI Taxonomy" id="745819"/>
    <lineage>
        <taxon>Bacteria</taxon>
        <taxon>Bacillati</taxon>
        <taxon>Bacillota</taxon>
        <taxon>Bacilli</taxon>
        <taxon>Bacillales</taxon>
        <taxon>Bacillaceae</taxon>
        <taxon>Evansella</taxon>
    </lineage>
</organism>
<dbReference type="EMBL" id="JAHQCR010000034">
    <property type="protein sequence ID" value="MBU9721381.1"/>
    <property type="molecule type" value="Genomic_DNA"/>
</dbReference>
<name>A0ABS6JTI1_9BACI</name>
<evidence type="ECO:0000313" key="2">
    <source>
        <dbReference type="Proteomes" id="UP000790580"/>
    </source>
</evidence>
<dbReference type="Proteomes" id="UP000790580">
    <property type="component" value="Unassembled WGS sequence"/>
</dbReference>
<comment type="caution">
    <text evidence="1">The sequence shown here is derived from an EMBL/GenBank/DDBJ whole genome shotgun (WGS) entry which is preliminary data.</text>
</comment>
<sequence length="74" mass="9115">MATKDYRELLDHELINYYLWVRSYIEKGFRVDGLKEELQLIHDEMKRRSIGDETVDEKAVYLKEIRHYIRTIRL</sequence>
<accession>A0ABS6JTI1</accession>
<reference evidence="1 2" key="1">
    <citation type="submission" date="2021-06" db="EMBL/GenBank/DDBJ databases">
        <title>Bacillus sp. RD4P76, an endophyte from a halophyte.</title>
        <authorList>
            <person name="Sun J.-Q."/>
        </authorList>
    </citation>
    <scope>NUCLEOTIDE SEQUENCE [LARGE SCALE GENOMIC DNA]</scope>
    <source>
        <strain evidence="1 2">JCM 17098</strain>
    </source>
</reference>
<keyword evidence="2" id="KW-1185">Reference proteome</keyword>
<protein>
    <submittedName>
        <fullName evidence="1">Uncharacterized protein</fullName>
    </submittedName>
</protein>
<evidence type="ECO:0000313" key="1">
    <source>
        <dbReference type="EMBL" id="MBU9721381.1"/>
    </source>
</evidence>
<proteinExistence type="predicted"/>
<dbReference type="RefSeq" id="WP_088075463.1">
    <property type="nucleotide sequence ID" value="NZ_JAHQCR010000034.1"/>
</dbReference>
<gene>
    <name evidence="1" type="ORF">KS407_07965</name>
</gene>